<evidence type="ECO:0000313" key="10">
    <source>
        <dbReference type="EMBL" id="KAF1817069.1"/>
    </source>
</evidence>
<dbReference type="Gene3D" id="3.40.50.1220">
    <property type="entry name" value="TPP-binding domain"/>
    <property type="match status" value="1"/>
</dbReference>
<feature type="binding site" evidence="7">
    <location>
        <position position="283"/>
    </location>
    <ligand>
        <name>Zn(2+)</name>
        <dbReference type="ChEBI" id="CHEBI:29105"/>
    </ligand>
</feature>
<dbReference type="InterPro" id="IPR026590">
    <property type="entry name" value="Ssirtuin_cat_dom"/>
</dbReference>
<feature type="binding site" evidence="7">
    <location>
        <position position="307"/>
    </location>
    <ligand>
        <name>Zn(2+)</name>
        <dbReference type="ChEBI" id="CHEBI:29105"/>
    </ligand>
</feature>
<dbReference type="GeneID" id="54418997"/>
<keyword evidence="6" id="KW-0520">NAD</keyword>
<dbReference type="RefSeq" id="XP_033538700.1">
    <property type="nucleotide sequence ID" value="XM_033678427.1"/>
</dbReference>
<proteinExistence type="inferred from homology"/>
<dbReference type="AlphaFoldDB" id="A0A6G1GGS1"/>
<sequence>MSSLRVATGVEVSESDKPIGSGTSSVKYKESTVATTDGANDGDDDDDDSQSDISYLEDVLEGTIAYKHDERDPDVCTAEEARYYRERIREVEVSEFVRESIESNVISAKKLLTAFRVKIDFGPTEPDTAYYKALGVAIAHELGKRQRLSQYSTIGDAASLLQKASNVMVITGAGISTSLGIPDFRSKTSGFYSKLRARGFDQPEQVFDLSEFDYDPSIFYSLAGELLPDLTRYSPTHQFIRLLQDKGKLRRNYTQNIDNIEANAGIVSDKLIQCHGSWATATCRKCGNRVPGRDIFPYIMAKKVAQCQKCRAALDVQPQMKRKRSGNLAFKKSKRRWGSGEDDDSDDEGQYDIPEPGVMKPDITFFGEQLPKQFFDVIKYQDYNVVDLVIVIGTSMKVKPVSEIPNFLPKGVPHIYISRDPCHHINFDISLLGDCDLVVAELCRRAGWELKHDMVPKGQTVSATPYREWEPECTWSITPQKDETA</sequence>
<dbReference type="Pfam" id="PF02146">
    <property type="entry name" value="SIR2"/>
    <property type="match status" value="1"/>
</dbReference>
<evidence type="ECO:0000256" key="1">
    <source>
        <dbReference type="ARBA" id="ARBA00001947"/>
    </source>
</evidence>
<evidence type="ECO:0000256" key="6">
    <source>
        <dbReference type="ARBA" id="ARBA00023027"/>
    </source>
</evidence>
<organism evidence="10">
    <name type="scientific">Eremomyces bilateralis CBS 781.70</name>
    <dbReference type="NCBI Taxonomy" id="1392243"/>
    <lineage>
        <taxon>Eukaryota</taxon>
        <taxon>Fungi</taxon>
        <taxon>Dikarya</taxon>
        <taxon>Ascomycota</taxon>
        <taxon>Pezizomycotina</taxon>
        <taxon>Dothideomycetes</taxon>
        <taxon>Dothideomycetes incertae sedis</taxon>
        <taxon>Eremomycetales</taxon>
        <taxon>Eremomycetaceae</taxon>
        <taxon>Eremomyces</taxon>
    </lineage>
</organism>
<dbReference type="InterPro" id="IPR029035">
    <property type="entry name" value="DHS-like_NAD/FAD-binding_dom"/>
</dbReference>
<dbReference type="EMBL" id="ML975149">
    <property type="protein sequence ID" value="KAF1817069.1"/>
    <property type="molecule type" value="Genomic_DNA"/>
</dbReference>
<evidence type="ECO:0000256" key="4">
    <source>
        <dbReference type="ARBA" id="ARBA00022723"/>
    </source>
</evidence>
<keyword evidence="3" id="KW-0808">Transferase</keyword>
<evidence type="ECO:0000256" key="2">
    <source>
        <dbReference type="ARBA" id="ARBA00006924"/>
    </source>
</evidence>
<protein>
    <submittedName>
        <fullName evidence="10 12">SIR2-domain-containing protein</fullName>
    </submittedName>
</protein>
<reference evidence="10 12" key="1">
    <citation type="submission" date="2020-01" db="EMBL/GenBank/DDBJ databases">
        <authorList>
            <consortium name="DOE Joint Genome Institute"/>
            <person name="Haridas S."/>
            <person name="Albert R."/>
            <person name="Binder M."/>
            <person name="Bloem J."/>
            <person name="Labutti K."/>
            <person name="Salamov A."/>
            <person name="Andreopoulos B."/>
            <person name="Baker S.E."/>
            <person name="Barry K."/>
            <person name="Bills G."/>
            <person name="Bluhm B.H."/>
            <person name="Cannon C."/>
            <person name="Castanera R."/>
            <person name="Culley D.E."/>
            <person name="Daum C."/>
            <person name="Ezra D."/>
            <person name="Gonzalez J.B."/>
            <person name="Henrissat B."/>
            <person name="Kuo A."/>
            <person name="Liang C."/>
            <person name="Lipzen A."/>
            <person name="Lutzoni F."/>
            <person name="Magnuson J."/>
            <person name="Mondo S."/>
            <person name="Nolan M."/>
            <person name="Ohm R."/>
            <person name="Pangilinan J."/>
            <person name="Park H.-J."/>
            <person name="Ramirez L."/>
            <person name="Alfaro M."/>
            <person name="Sun H."/>
            <person name="Tritt A."/>
            <person name="Yoshinaga Y."/>
            <person name="Zwiers L.-H."/>
            <person name="Turgeon B.G."/>
            <person name="Goodwin S.B."/>
            <person name="Spatafora J.W."/>
            <person name="Crous P.W."/>
            <person name="Grigoriev I.V."/>
        </authorList>
    </citation>
    <scope>NUCLEOTIDE SEQUENCE</scope>
    <source>
        <strain evidence="10 12">CBS 781.70</strain>
    </source>
</reference>
<dbReference type="PANTHER" id="PTHR11085">
    <property type="entry name" value="NAD-DEPENDENT PROTEIN DEACYLASE SIRTUIN-5, MITOCHONDRIAL-RELATED"/>
    <property type="match status" value="1"/>
</dbReference>
<evidence type="ECO:0000256" key="5">
    <source>
        <dbReference type="ARBA" id="ARBA00022833"/>
    </source>
</evidence>
<dbReference type="PANTHER" id="PTHR11085:SF9">
    <property type="entry name" value="NAD-DEPENDENT PROTEIN DEACETYLASE SIRTUIN-1"/>
    <property type="match status" value="1"/>
</dbReference>
<dbReference type="GO" id="GO:0005634">
    <property type="term" value="C:nucleus"/>
    <property type="evidence" value="ECO:0007669"/>
    <property type="project" value="TreeGrafter"/>
</dbReference>
<comment type="similarity">
    <text evidence="2">Belongs to the sirtuin family. Class I subfamily.</text>
</comment>
<accession>A0A6G1GGS1</accession>
<feature type="active site" description="Proton acceptor" evidence="7">
    <location>
        <position position="275"/>
    </location>
</feature>
<feature type="domain" description="Deacetylase sirtuin-type" evidence="9">
    <location>
        <begin position="147"/>
        <end position="449"/>
    </location>
</feature>
<reference evidence="12" key="3">
    <citation type="submission" date="2025-04" db="UniProtKB">
        <authorList>
            <consortium name="RefSeq"/>
        </authorList>
    </citation>
    <scope>IDENTIFICATION</scope>
    <source>
        <strain evidence="12">CBS 781.70</strain>
    </source>
</reference>
<dbReference type="InterPro" id="IPR026591">
    <property type="entry name" value="Sirtuin_cat_small_dom_sf"/>
</dbReference>
<dbReference type="Gene3D" id="3.30.1600.10">
    <property type="entry name" value="SIR2/SIRT2 'Small Domain"/>
    <property type="match status" value="1"/>
</dbReference>
<keyword evidence="11" id="KW-1185">Reference proteome</keyword>
<feature type="region of interest" description="Disordered" evidence="8">
    <location>
        <begin position="1"/>
        <end position="51"/>
    </location>
</feature>
<feature type="compositionally biased region" description="Acidic residues" evidence="8">
    <location>
        <begin position="40"/>
        <end position="50"/>
    </location>
</feature>
<dbReference type="InterPro" id="IPR003000">
    <property type="entry name" value="Sirtuin"/>
</dbReference>
<dbReference type="GO" id="GO:0046970">
    <property type="term" value="F:histone H4K16 deacetylase activity, NAD-dependent"/>
    <property type="evidence" value="ECO:0007669"/>
    <property type="project" value="TreeGrafter"/>
</dbReference>
<comment type="cofactor">
    <cofactor evidence="1">
        <name>Zn(2+)</name>
        <dbReference type="ChEBI" id="CHEBI:29105"/>
    </cofactor>
</comment>
<dbReference type="SUPFAM" id="SSF52467">
    <property type="entry name" value="DHS-like NAD/FAD-binding domain"/>
    <property type="match status" value="1"/>
</dbReference>
<evidence type="ECO:0000313" key="12">
    <source>
        <dbReference type="RefSeq" id="XP_033538700.1"/>
    </source>
</evidence>
<feature type="binding site" evidence="7">
    <location>
        <position position="286"/>
    </location>
    <ligand>
        <name>Zn(2+)</name>
        <dbReference type="ChEBI" id="CHEBI:29105"/>
    </ligand>
</feature>
<evidence type="ECO:0000256" key="8">
    <source>
        <dbReference type="SAM" id="MobiDB-lite"/>
    </source>
</evidence>
<dbReference type="OrthoDB" id="420264at2759"/>
<feature type="region of interest" description="Disordered" evidence="8">
    <location>
        <begin position="324"/>
        <end position="353"/>
    </location>
</feature>
<dbReference type="GO" id="GO:0070403">
    <property type="term" value="F:NAD+ binding"/>
    <property type="evidence" value="ECO:0007669"/>
    <property type="project" value="InterPro"/>
</dbReference>
<gene>
    <name evidence="10 12" type="ORF">P152DRAFT_453674</name>
</gene>
<feature type="compositionally biased region" description="Basic residues" evidence="8">
    <location>
        <begin position="324"/>
        <end position="337"/>
    </location>
</feature>
<dbReference type="InterPro" id="IPR050134">
    <property type="entry name" value="NAD-dep_sirtuin_deacylases"/>
</dbReference>
<dbReference type="GO" id="GO:0046872">
    <property type="term" value="F:metal ion binding"/>
    <property type="evidence" value="ECO:0007669"/>
    <property type="project" value="UniProtKB-KW"/>
</dbReference>
<evidence type="ECO:0000259" key="9">
    <source>
        <dbReference type="PROSITE" id="PS50305"/>
    </source>
</evidence>
<evidence type="ECO:0000313" key="11">
    <source>
        <dbReference type="Proteomes" id="UP000504638"/>
    </source>
</evidence>
<evidence type="ECO:0000256" key="7">
    <source>
        <dbReference type="PROSITE-ProRule" id="PRU00236"/>
    </source>
</evidence>
<reference evidence="12" key="2">
    <citation type="submission" date="2020-04" db="EMBL/GenBank/DDBJ databases">
        <authorList>
            <consortium name="NCBI Genome Project"/>
        </authorList>
    </citation>
    <scope>NUCLEOTIDE SEQUENCE</scope>
    <source>
        <strain evidence="12">CBS 781.70</strain>
    </source>
</reference>
<feature type="binding site" evidence="7">
    <location>
        <position position="310"/>
    </location>
    <ligand>
        <name>Zn(2+)</name>
        <dbReference type="ChEBI" id="CHEBI:29105"/>
    </ligand>
</feature>
<name>A0A6G1GGS1_9PEZI</name>
<keyword evidence="5 7" id="KW-0862">Zinc</keyword>
<dbReference type="Proteomes" id="UP000504638">
    <property type="component" value="Unplaced"/>
</dbReference>
<feature type="compositionally biased region" description="Acidic residues" evidence="8">
    <location>
        <begin position="340"/>
        <end position="350"/>
    </location>
</feature>
<evidence type="ECO:0000256" key="3">
    <source>
        <dbReference type="ARBA" id="ARBA00022679"/>
    </source>
</evidence>
<keyword evidence="4 7" id="KW-0479">Metal-binding</keyword>
<dbReference type="PROSITE" id="PS50305">
    <property type="entry name" value="SIRTUIN"/>
    <property type="match status" value="1"/>
</dbReference>